<keyword evidence="2" id="KW-0862">Zinc</keyword>
<dbReference type="AlphaFoldDB" id="A0A3E2HHV4"/>
<proteinExistence type="predicted"/>
<evidence type="ECO:0000256" key="7">
    <source>
        <dbReference type="SAM" id="MobiDB-lite"/>
    </source>
</evidence>
<keyword evidence="9" id="KW-1185">Reference proteome</keyword>
<evidence type="ECO:0000256" key="2">
    <source>
        <dbReference type="ARBA" id="ARBA00022833"/>
    </source>
</evidence>
<organism evidence="8 9">
    <name type="scientific">Scytalidium lignicola</name>
    <name type="common">Hyphomycete</name>
    <dbReference type="NCBI Taxonomy" id="5539"/>
    <lineage>
        <taxon>Eukaryota</taxon>
        <taxon>Fungi</taxon>
        <taxon>Dikarya</taxon>
        <taxon>Ascomycota</taxon>
        <taxon>Pezizomycotina</taxon>
        <taxon>Leotiomycetes</taxon>
        <taxon>Leotiomycetes incertae sedis</taxon>
        <taxon>Scytalidium</taxon>
    </lineage>
</organism>
<evidence type="ECO:0000256" key="1">
    <source>
        <dbReference type="ARBA" id="ARBA00022723"/>
    </source>
</evidence>
<reference evidence="8 9" key="1">
    <citation type="submission" date="2018-05" db="EMBL/GenBank/DDBJ databases">
        <title>Draft genome sequence of Scytalidium lignicola DSM 105466, a ubiquitous saprotrophic fungus.</title>
        <authorList>
            <person name="Buettner E."/>
            <person name="Gebauer A.M."/>
            <person name="Hofrichter M."/>
            <person name="Liers C."/>
            <person name="Kellner H."/>
        </authorList>
    </citation>
    <scope>NUCLEOTIDE SEQUENCE [LARGE SCALE GENOMIC DNA]</scope>
    <source>
        <strain evidence="8 9">DSM 105466</strain>
    </source>
</reference>
<dbReference type="PANTHER" id="PTHR36206:SF12">
    <property type="entry name" value="ASPERCRYPTIN BIOSYNTHESIS CLUSTER-SPECIFIC TRANSCRIPTION REGULATOR ATNN-RELATED"/>
    <property type="match status" value="1"/>
</dbReference>
<evidence type="ECO:0000313" key="8">
    <source>
        <dbReference type="EMBL" id="RFU33010.1"/>
    </source>
</evidence>
<feature type="non-terminal residue" evidence="8">
    <location>
        <position position="1"/>
    </location>
</feature>
<dbReference type="STRING" id="5539.A0A3E2HHV4"/>
<dbReference type="Gene3D" id="3.10.350.10">
    <property type="entry name" value="LysM domain"/>
    <property type="match status" value="1"/>
</dbReference>
<feature type="compositionally biased region" description="Low complexity" evidence="7">
    <location>
        <begin position="515"/>
        <end position="525"/>
    </location>
</feature>
<dbReference type="OrthoDB" id="2593732at2759"/>
<evidence type="ECO:0000256" key="5">
    <source>
        <dbReference type="ARBA" id="ARBA00023163"/>
    </source>
</evidence>
<keyword evidence="3" id="KW-0805">Transcription regulation</keyword>
<evidence type="ECO:0008006" key="10">
    <source>
        <dbReference type="Google" id="ProtNLM"/>
    </source>
</evidence>
<dbReference type="Pfam" id="PF11951">
    <property type="entry name" value="Fungal_trans_2"/>
    <property type="match status" value="1"/>
</dbReference>
<keyword evidence="6" id="KW-0539">Nucleus</keyword>
<feature type="compositionally biased region" description="Polar residues" evidence="7">
    <location>
        <begin position="526"/>
        <end position="535"/>
    </location>
</feature>
<dbReference type="EMBL" id="NCSJ02000043">
    <property type="protein sequence ID" value="RFU33010.1"/>
    <property type="molecule type" value="Genomic_DNA"/>
</dbReference>
<dbReference type="GO" id="GO:0046872">
    <property type="term" value="F:metal ion binding"/>
    <property type="evidence" value="ECO:0007669"/>
    <property type="project" value="UniProtKB-KW"/>
</dbReference>
<name>A0A3E2HHV4_SCYLI</name>
<evidence type="ECO:0000256" key="6">
    <source>
        <dbReference type="ARBA" id="ARBA00023242"/>
    </source>
</evidence>
<evidence type="ECO:0000256" key="4">
    <source>
        <dbReference type="ARBA" id="ARBA00023125"/>
    </source>
</evidence>
<evidence type="ECO:0000313" key="9">
    <source>
        <dbReference type="Proteomes" id="UP000258309"/>
    </source>
</evidence>
<feature type="region of interest" description="Disordered" evidence="7">
    <location>
        <begin position="515"/>
        <end position="538"/>
    </location>
</feature>
<feature type="non-terminal residue" evidence="8">
    <location>
        <position position="655"/>
    </location>
</feature>
<accession>A0A3E2HHV4</accession>
<dbReference type="Proteomes" id="UP000258309">
    <property type="component" value="Unassembled WGS sequence"/>
</dbReference>
<gene>
    <name evidence="8" type="ORF">B7463_g3342</name>
</gene>
<sequence>MEPSSINDSNTRLDFYHNMQALDIRNRLMNFPGSTDEHRSLDFFYTQTAPVLSGYFDGDFWQTLLPQIGCSEPSVQHAMIALAALQEHSVGGESHDVQTSRSRFAIAQYNKAIRLLNRRISNEPQFTAVPLTSCVLFICLEFLRGNLDEALKHFESGLAIVKAQRSKNPPSNITAQESSLEITLAEIFSRLCIQASLCGRQWFPLPIHSPSIPCGPYDLSTAPFTSLSEARNEINILMNDAHGFIRSTLPFKFASNPEFPDDFSIALENLLRRIHTWKARFDIFMTISSSTPKLHDIRGLVILRILYAITLIWASTSLECNEMAWDEHAENFHSIISLAASLTGVSTNQLNSPSWKERKQLKERVTLHDIFTFEMGAIPVVYFTALKCRCPRLRRQAVHLLSIMRPRREGLWDSRQLAGICKRVIELEEGIQGMVDDERLEMSRDRILWPVDGRRVYDVVIVADYLDNKRVQRLEFKTRPLGQAGSWNVWTEDLTWDASLPSSCIASPTSCTATPWGWPTPTTTASDSGSPSLPSNTPPPFAPGTVATCSHWLPVCVWNPADVASTTTTASAPTGTCSGSIPAPTQTHLGIHRTRNMQQAVEQQDGMYCQDMTNVVGITLTNLYELNLVLGDDCSGLSAGYAYCVGVAHPLHHPP</sequence>
<evidence type="ECO:0000256" key="3">
    <source>
        <dbReference type="ARBA" id="ARBA00023015"/>
    </source>
</evidence>
<dbReference type="OMA" id="CTKQEGL"/>
<keyword evidence="1" id="KW-0479">Metal-binding</keyword>
<dbReference type="InterPro" id="IPR052360">
    <property type="entry name" value="Transcr_Regulatory_Proteins"/>
</dbReference>
<dbReference type="InterPro" id="IPR036779">
    <property type="entry name" value="LysM_dom_sf"/>
</dbReference>
<dbReference type="CDD" id="cd12148">
    <property type="entry name" value="fungal_TF_MHR"/>
    <property type="match status" value="1"/>
</dbReference>
<dbReference type="GO" id="GO:0003677">
    <property type="term" value="F:DNA binding"/>
    <property type="evidence" value="ECO:0007669"/>
    <property type="project" value="UniProtKB-KW"/>
</dbReference>
<keyword evidence="4" id="KW-0238">DNA-binding</keyword>
<protein>
    <recommendedName>
        <fullName evidence="10">LysM domain-containing protein</fullName>
    </recommendedName>
</protein>
<comment type="caution">
    <text evidence="8">The sequence shown here is derived from an EMBL/GenBank/DDBJ whole genome shotgun (WGS) entry which is preliminary data.</text>
</comment>
<keyword evidence="5" id="KW-0804">Transcription</keyword>
<dbReference type="InterPro" id="IPR021858">
    <property type="entry name" value="Fun_TF"/>
</dbReference>
<dbReference type="PANTHER" id="PTHR36206">
    <property type="entry name" value="ASPERCRYPTIN BIOSYNTHESIS CLUSTER-SPECIFIC TRANSCRIPTION REGULATOR ATNN-RELATED"/>
    <property type="match status" value="1"/>
</dbReference>